<accession>A0A7Z0CKR5</accession>
<name>A0A7Z0CKR5_9MICO</name>
<proteinExistence type="predicted"/>
<feature type="region of interest" description="Disordered" evidence="1">
    <location>
        <begin position="1"/>
        <end position="20"/>
    </location>
</feature>
<dbReference type="Proteomes" id="UP000547973">
    <property type="component" value="Unassembled WGS sequence"/>
</dbReference>
<evidence type="ECO:0000313" key="2">
    <source>
        <dbReference type="EMBL" id="NYI42193.1"/>
    </source>
</evidence>
<evidence type="ECO:0000256" key="1">
    <source>
        <dbReference type="SAM" id="MobiDB-lite"/>
    </source>
</evidence>
<protein>
    <submittedName>
        <fullName evidence="2">Uncharacterized protein</fullName>
    </submittedName>
</protein>
<dbReference type="AlphaFoldDB" id="A0A7Z0CKR5"/>
<comment type="caution">
    <text evidence="2">The sequence shown here is derived from an EMBL/GenBank/DDBJ whole genome shotgun (WGS) entry which is preliminary data.</text>
</comment>
<reference evidence="2 3" key="1">
    <citation type="submission" date="2020-07" db="EMBL/GenBank/DDBJ databases">
        <title>Sequencing the genomes of 1000 actinobacteria strains.</title>
        <authorList>
            <person name="Klenk H.-P."/>
        </authorList>
    </citation>
    <scope>NUCLEOTIDE SEQUENCE [LARGE SCALE GENOMIC DNA]</scope>
    <source>
        <strain evidence="2 3">DSM 19970</strain>
    </source>
</reference>
<organism evidence="2 3">
    <name type="scientific">Demequina lutea</name>
    <dbReference type="NCBI Taxonomy" id="431489"/>
    <lineage>
        <taxon>Bacteria</taxon>
        <taxon>Bacillati</taxon>
        <taxon>Actinomycetota</taxon>
        <taxon>Actinomycetes</taxon>
        <taxon>Micrococcales</taxon>
        <taxon>Demequinaceae</taxon>
        <taxon>Demequina</taxon>
    </lineage>
</organism>
<sequence>MNESSKESQEDQKVHEGTQALVDIANEVGTERAKYGHTEFEAIDESVGRAMSDEAAFSEDDPDGAADTREDHGPGVGGGEGSIDSLVQGVLDVAPNWIMKSD</sequence>
<gene>
    <name evidence="2" type="ORF">BKA03_002312</name>
</gene>
<keyword evidence="3" id="KW-1185">Reference proteome</keyword>
<dbReference type="EMBL" id="JACBZO010000001">
    <property type="protein sequence ID" value="NYI42193.1"/>
    <property type="molecule type" value="Genomic_DNA"/>
</dbReference>
<dbReference type="RefSeq" id="WP_062074067.1">
    <property type="nucleotide sequence ID" value="NZ_BBRC01000002.1"/>
</dbReference>
<evidence type="ECO:0000313" key="3">
    <source>
        <dbReference type="Proteomes" id="UP000547973"/>
    </source>
</evidence>
<feature type="region of interest" description="Disordered" evidence="1">
    <location>
        <begin position="51"/>
        <end position="86"/>
    </location>
</feature>
<feature type="compositionally biased region" description="Basic and acidic residues" evidence="1">
    <location>
        <begin position="1"/>
        <end position="16"/>
    </location>
</feature>